<keyword evidence="2" id="KW-1185">Reference proteome</keyword>
<proteinExistence type="predicted"/>
<sequence>MSHDNRNVSSIGKTLNSLTNKKFCPIKSHLYSSTKMPKKNKVLSKKGKWINNSTTRYQRGINIPLQNEIMKVKKIECKDYMESIDKSYDDMNDDNPVIMLRKEIQDWRINEILTSRTEERLTGTSSEQHSCSYVASGETTKRQQSPNNISKISTMCVDFPAVTCLRKCSTVVRKDPKLDRMFPFCSKYYFLHSADVLRWLPACLMTFEYLLNSLN</sequence>
<dbReference type="Proteomes" id="UP000242457">
    <property type="component" value="Unassembled WGS sequence"/>
</dbReference>
<organism evidence="1 2">
    <name type="scientific">Apis cerana cerana</name>
    <name type="common">Oriental honeybee</name>
    <dbReference type="NCBI Taxonomy" id="94128"/>
    <lineage>
        <taxon>Eukaryota</taxon>
        <taxon>Metazoa</taxon>
        <taxon>Ecdysozoa</taxon>
        <taxon>Arthropoda</taxon>
        <taxon>Hexapoda</taxon>
        <taxon>Insecta</taxon>
        <taxon>Pterygota</taxon>
        <taxon>Neoptera</taxon>
        <taxon>Endopterygota</taxon>
        <taxon>Hymenoptera</taxon>
        <taxon>Apocrita</taxon>
        <taxon>Aculeata</taxon>
        <taxon>Apoidea</taxon>
        <taxon>Anthophila</taxon>
        <taxon>Apidae</taxon>
        <taxon>Apis</taxon>
    </lineage>
</organism>
<accession>A0A2A3E642</accession>
<protein>
    <submittedName>
        <fullName evidence="1">Uncharacterized protein</fullName>
    </submittedName>
</protein>
<name>A0A2A3E642_APICC</name>
<dbReference type="AlphaFoldDB" id="A0A2A3E642"/>
<evidence type="ECO:0000313" key="1">
    <source>
        <dbReference type="EMBL" id="PBC26639.1"/>
    </source>
</evidence>
<gene>
    <name evidence="1" type="ORF">APICC_07077</name>
</gene>
<dbReference type="EMBL" id="KZ288377">
    <property type="protein sequence ID" value="PBC26639.1"/>
    <property type="molecule type" value="Genomic_DNA"/>
</dbReference>
<reference evidence="1 2" key="1">
    <citation type="submission" date="2014-07" db="EMBL/GenBank/DDBJ databases">
        <title>Genomic and transcriptomic analysis on Apis cerana provide comprehensive insights into honey bee biology.</title>
        <authorList>
            <person name="Diao Q."/>
            <person name="Sun L."/>
            <person name="Zheng H."/>
            <person name="Zheng H."/>
            <person name="Xu S."/>
            <person name="Wang S."/>
            <person name="Zeng Z."/>
            <person name="Hu F."/>
            <person name="Su S."/>
            <person name="Wu J."/>
        </authorList>
    </citation>
    <scope>NUCLEOTIDE SEQUENCE [LARGE SCALE GENOMIC DNA]</scope>
    <source>
        <tissue evidence="1">Pupae without intestine</tissue>
    </source>
</reference>
<dbReference type="OrthoDB" id="7595857at2759"/>
<evidence type="ECO:0000313" key="2">
    <source>
        <dbReference type="Proteomes" id="UP000242457"/>
    </source>
</evidence>